<keyword evidence="2" id="KW-1185">Reference proteome</keyword>
<dbReference type="AlphaFoldDB" id="A0A495J299"/>
<dbReference type="EMBL" id="RBKU01000001">
    <property type="protein sequence ID" value="RKR83096.1"/>
    <property type="molecule type" value="Genomic_DNA"/>
</dbReference>
<accession>A0A495J299</accession>
<gene>
    <name evidence="1" type="ORF">BDD43_3297</name>
</gene>
<comment type="caution">
    <text evidence="1">The sequence shown here is derived from an EMBL/GenBank/DDBJ whole genome shotgun (WGS) entry which is preliminary data.</text>
</comment>
<dbReference type="Proteomes" id="UP000268007">
    <property type="component" value="Unassembled WGS sequence"/>
</dbReference>
<organism evidence="1 2">
    <name type="scientific">Mucilaginibacter gracilis</name>
    <dbReference type="NCBI Taxonomy" id="423350"/>
    <lineage>
        <taxon>Bacteria</taxon>
        <taxon>Pseudomonadati</taxon>
        <taxon>Bacteroidota</taxon>
        <taxon>Sphingobacteriia</taxon>
        <taxon>Sphingobacteriales</taxon>
        <taxon>Sphingobacteriaceae</taxon>
        <taxon>Mucilaginibacter</taxon>
    </lineage>
</organism>
<name>A0A495J299_9SPHI</name>
<evidence type="ECO:0000313" key="1">
    <source>
        <dbReference type="EMBL" id="RKR83096.1"/>
    </source>
</evidence>
<sequence length="70" mass="7682">MKNFIETNTNNGTGKRISIAISSIAAVEEISSVKCRIILKESIDPSGISIIIEPNFTYTAIMQLIRQGLQ</sequence>
<protein>
    <submittedName>
        <fullName evidence="1">Uncharacterized protein</fullName>
    </submittedName>
</protein>
<proteinExistence type="predicted"/>
<reference evidence="1 2" key="1">
    <citation type="submission" date="2018-10" db="EMBL/GenBank/DDBJ databases">
        <title>Genomic Encyclopedia of Archaeal and Bacterial Type Strains, Phase II (KMG-II): from individual species to whole genera.</title>
        <authorList>
            <person name="Goeker M."/>
        </authorList>
    </citation>
    <scope>NUCLEOTIDE SEQUENCE [LARGE SCALE GENOMIC DNA]</scope>
    <source>
        <strain evidence="1 2">DSM 18602</strain>
    </source>
</reference>
<evidence type="ECO:0000313" key="2">
    <source>
        <dbReference type="Proteomes" id="UP000268007"/>
    </source>
</evidence>
<dbReference type="RefSeq" id="WP_121198629.1">
    <property type="nucleotide sequence ID" value="NZ_RBKU01000001.1"/>
</dbReference>